<reference evidence="3" key="1">
    <citation type="submission" date="2023-08" db="EMBL/GenBank/DDBJ databases">
        <title>Complete Genome Sequences of butyrate producing Anaerostipes hadrus strains BA1 and GIF7 isolated from the terminal ileum of a healthy lean male.</title>
        <authorList>
            <person name="Low A."/>
            <person name="Sheludchenko M."/>
            <person name="Cheng H.E."/>
            <person name="Koh X.Q."/>
            <person name="Lee J."/>
        </authorList>
    </citation>
    <scope>NUCLEOTIDE SEQUENCE</scope>
    <source>
        <strain evidence="3">BA1</strain>
    </source>
</reference>
<dbReference type="PROSITE" id="PS00197">
    <property type="entry name" value="2FE2S_FER_1"/>
    <property type="match status" value="1"/>
</dbReference>
<dbReference type="AlphaFoldDB" id="A0AAQ3JFQ5"/>
<dbReference type="GO" id="GO:0016491">
    <property type="term" value="F:oxidoreductase activity"/>
    <property type="evidence" value="ECO:0007669"/>
    <property type="project" value="UniProtKB-KW"/>
</dbReference>
<feature type="domain" description="2Fe-2S ferredoxin-type" evidence="2">
    <location>
        <begin position="17"/>
        <end position="99"/>
    </location>
</feature>
<proteinExistence type="predicted"/>
<evidence type="ECO:0000256" key="1">
    <source>
        <dbReference type="ARBA" id="ARBA00023002"/>
    </source>
</evidence>
<dbReference type="Gene3D" id="3.10.20.440">
    <property type="entry name" value="2Fe-2S iron-sulphur cluster binding domain, sarcosine oxidase, alpha subunit, N-terminal domain"/>
    <property type="match status" value="1"/>
</dbReference>
<evidence type="ECO:0000313" key="3">
    <source>
        <dbReference type="EMBL" id="WMD15654.1"/>
    </source>
</evidence>
<dbReference type="EMBL" id="CP132968">
    <property type="protein sequence ID" value="WMD15654.1"/>
    <property type="molecule type" value="Genomic_DNA"/>
</dbReference>
<protein>
    <submittedName>
        <fullName evidence="3">(2Fe-2S)-binding protein</fullName>
    </submittedName>
</protein>
<dbReference type="Pfam" id="PF13510">
    <property type="entry name" value="Fer2_4"/>
    <property type="match status" value="1"/>
</dbReference>
<evidence type="ECO:0000259" key="2">
    <source>
        <dbReference type="PROSITE" id="PS51085"/>
    </source>
</evidence>
<dbReference type="Proteomes" id="UP001243496">
    <property type="component" value="Chromosome"/>
</dbReference>
<dbReference type="GeneID" id="92741666"/>
<dbReference type="GO" id="GO:0051537">
    <property type="term" value="F:2 iron, 2 sulfur cluster binding"/>
    <property type="evidence" value="ECO:0007669"/>
    <property type="project" value="InterPro"/>
</dbReference>
<dbReference type="InterPro" id="IPR036010">
    <property type="entry name" value="2Fe-2S_ferredoxin-like_sf"/>
</dbReference>
<evidence type="ECO:0000313" key="4">
    <source>
        <dbReference type="Proteomes" id="UP001243496"/>
    </source>
</evidence>
<name>A0AAQ3JFQ5_ANAHA</name>
<dbReference type="InterPro" id="IPR006058">
    <property type="entry name" value="2Fe2S_fd_BS"/>
</dbReference>
<dbReference type="SUPFAM" id="SSF54292">
    <property type="entry name" value="2Fe-2S ferredoxin-like"/>
    <property type="match status" value="1"/>
</dbReference>
<accession>A0AAQ3JFQ5</accession>
<sequence>MSRIENHIILGDLEEKKMVTIIVDGKEIPAVEGEPILSALLAEGIKVSNISQKHHEPRGYFCGIGRCTNCVMTVNGDPNVRTCVTPVEAGMVVETQDGLGKWEEA</sequence>
<dbReference type="PROSITE" id="PS51085">
    <property type="entry name" value="2FE2S_FER_2"/>
    <property type="match status" value="1"/>
</dbReference>
<dbReference type="InterPro" id="IPR042204">
    <property type="entry name" value="2Fe-2S-bd_N"/>
</dbReference>
<organism evidence="3 4">
    <name type="scientific">Anaerostipes hadrus</name>
    <dbReference type="NCBI Taxonomy" id="649756"/>
    <lineage>
        <taxon>Bacteria</taxon>
        <taxon>Bacillati</taxon>
        <taxon>Bacillota</taxon>
        <taxon>Clostridia</taxon>
        <taxon>Lachnospirales</taxon>
        <taxon>Lachnospiraceae</taxon>
        <taxon>Anaerostipes</taxon>
    </lineage>
</organism>
<keyword evidence="1" id="KW-0560">Oxidoreductase</keyword>
<dbReference type="InterPro" id="IPR001041">
    <property type="entry name" value="2Fe-2S_ferredoxin-type"/>
</dbReference>
<gene>
    <name evidence="3" type="ORF">RBI15_09705</name>
</gene>
<dbReference type="CDD" id="cd00207">
    <property type="entry name" value="fer2"/>
    <property type="match status" value="1"/>
</dbReference>
<dbReference type="RefSeq" id="WP_173782864.1">
    <property type="nucleotide sequence ID" value="NZ_BAABXM010000001.1"/>
</dbReference>